<keyword evidence="2" id="KW-0732">Signal</keyword>
<feature type="signal peptide" evidence="2">
    <location>
        <begin position="1"/>
        <end position="21"/>
    </location>
</feature>
<dbReference type="eggNOG" id="COG3595">
    <property type="taxonomic scope" value="Bacteria"/>
</dbReference>
<dbReference type="STRING" id="1195246.AGRI_13171"/>
<evidence type="ECO:0000256" key="1">
    <source>
        <dbReference type="SAM" id="MobiDB-lite"/>
    </source>
</evidence>
<name>I8U499_9ALTE</name>
<comment type="caution">
    <text evidence="3">The sequence shown here is derived from an EMBL/GenBank/DDBJ whole genome shotgun (WGS) entry which is preliminary data.</text>
</comment>
<sequence length="317" mass="33868">MKLIQYSTGLWLLCCASLALADNRQSIDEVRSVAANERVTLEVQRGKVTIRGSQQNQFKVSGKLDEQAEGFTLDSNAGFTQFVMKMPRQMHSDRNQQGAELVFEVPQGASLEFKGVNSSIVVENISGGSLISTVNGDIKANNLSETVELATVNGAIDSQGLSGQLRLKTVNGKIEDKGATGRLQVESINGEIDLESQPDELMLTVVNGEVDLDLTRTAKIEISSVNGSVEVELKQQNAPRIKGSSVSGKFELKLDPNLDASVSMKTSAGGSIKNSLTNDQPSRDKYGPASNLQFSSGNGSGSIDISTVSGRLELSKN</sequence>
<organism evidence="3 4">
    <name type="scientific">Alishewanella agri BL06</name>
    <dbReference type="NCBI Taxonomy" id="1195246"/>
    <lineage>
        <taxon>Bacteria</taxon>
        <taxon>Pseudomonadati</taxon>
        <taxon>Pseudomonadota</taxon>
        <taxon>Gammaproteobacteria</taxon>
        <taxon>Alteromonadales</taxon>
        <taxon>Alteromonadaceae</taxon>
        <taxon>Alishewanella</taxon>
    </lineage>
</organism>
<evidence type="ECO:0000313" key="4">
    <source>
        <dbReference type="Proteomes" id="UP000035062"/>
    </source>
</evidence>
<evidence type="ECO:0000256" key="2">
    <source>
        <dbReference type="SAM" id="SignalP"/>
    </source>
</evidence>
<proteinExistence type="predicted"/>
<reference evidence="3 4" key="1">
    <citation type="journal article" date="2012" name="J. Bacteriol.">
        <title>Genome Sequence of Pectin-Degrading Alishewanella agri, Isolated from Landfill Soil.</title>
        <authorList>
            <person name="Kim J."/>
            <person name="Jung J."/>
            <person name="Sung J.S."/>
            <person name="Chun J."/>
            <person name="Park W."/>
        </authorList>
    </citation>
    <scope>NUCLEOTIDE SEQUENCE [LARGE SCALE GENOMIC DNA]</scope>
    <source>
        <strain evidence="3 4">BL06</strain>
    </source>
</reference>
<keyword evidence="4" id="KW-1185">Reference proteome</keyword>
<evidence type="ECO:0000313" key="3">
    <source>
        <dbReference type="EMBL" id="EIW88156.1"/>
    </source>
</evidence>
<protein>
    <recommendedName>
        <fullName evidence="5">Adhesin domain-containing protein</fullName>
    </recommendedName>
</protein>
<dbReference type="RefSeq" id="WP_008985418.1">
    <property type="nucleotide sequence ID" value="NZ_AKKU01000025.1"/>
</dbReference>
<accession>I8U499</accession>
<feature type="region of interest" description="Disordered" evidence="1">
    <location>
        <begin position="265"/>
        <end position="303"/>
    </location>
</feature>
<feature type="compositionally biased region" description="Polar residues" evidence="1">
    <location>
        <begin position="265"/>
        <end position="280"/>
    </location>
</feature>
<dbReference type="EMBL" id="AKKU01000025">
    <property type="protein sequence ID" value="EIW88156.1"/>
    <property type="molecule type" value="Genomic_DNA"/>
</dbReference>
<dbReference type="PATRIC" id="fig|1195246.3.peg.2617"/>
<feature type="chain" id="PRO_5003715035" description="Adhesin domain-containing protein" evidence="2">
    <location>
        <begin position="22"/>
        <end position="317"/>
    </location>
</feature>
<dbReference type="Proteomes" id="UP000035062">
    <property type="component" value="Unassembled WGS sequence"/>
</dbReference>
<dbReference type="AlphaFoldDB" id="I8U499"/>
<gene>
    <name evidence="3" type="ORF">AGRI_13171</name>
</gene>
<evidence type="ECO:0008006" key="5">
    <source>
        <dbReference type="Google" id="ProtNLM"/>
    </source>
</evidence>